<gene>
    <name evidence="2" type="primary">nrdI2</name>
    <name evidence="2" type="ORF">SSV_1547</name>
</gene>
<dbReference type="EMBL" id="CDMW01000001">
    <property type="protein sequence ID" value="CEL90839.1"/>
    <property type="molecule type" value="Genomic_DNA"/>
</dbReference>
<dbReference type="InterPro" id="IPR004465">
    <property type="entry name" value="RNR_NrdI"/>
</dbReference>
<name>A0A0B7GS43_STRSA</name>
<dbReference type="AlphaFoldDB" id="A0A0B7GS43"/>
<dbReference type="Gene3D" id="3.40.50.360">
    <property type="match status" value="1"/>
</dbReference>
<accession>A0A0B7GS43</accession>
<dbReference type="RefSeq" id="WP_176693590.1">
    <property type="nucleotide sequence ID" value="NZ_CDMW01000001.1"/>
</dbReference>
<evidence type="ECO:0000313" key="3">
    <source>
        <dbReference type="Proteomes" id="UP000183504"/>
    </source>
</evidence>
<protein>
    <recommendedName>
        <fullName evidence="1">Putative NrdI-like protein</fullName>
    </recommendedName>
</protein>
<reference evidence="2 3" key="1">
    <citation type="submission" date="2015-01" db="EMBL/GenBank/DDBJ databases">
        <authorList>
            <person name="Pelicic Vladimir"/>
        </authorList>
    </citation>
    <scope>NUCLEOTIDE SEQUENCE [LARGE SCALE GENOMIC DNA]</scope>
    <source>
        <strain evidence="2 3">2908</strain>
    </source>
</reference>
<sequence>MLVVVYDSLTGLGKKFAKSLGLPNQSVWKKLEGPCILVSRNSGAGQIPWTTKRFIKKYEHLIKGFVINGNQKRYPQTFCGATDKIVEQYGLRHIRNIEGSGTEADRQAVKGFLKQLQTEESSHKSR</sequence>
<organism evidence="2 3">
    <name type="scientific">Streptococcus sanguinis</name>
    <dbReference type="NCBI Taxonomy" id="1305"/>
    <lineage>
        <taxon>Bacteria</taxon>
        <taxon>Bacillati</taxon>
        <taxon>Bacillota</taxon>
        <taxon>Bacilli</taxon>
        <taxon>Lactobacillales</taxon>
        <taxon>Streptococcaceae</taxon>
        <taxon>Streptococcus</taxon>
    </lineage>
</organism>
<dbReference type="GO" id="GO:0010181">
    <property type="term" value="F:FMN binding"/>
    <property type="evidence" value="ECO:0007669"/>
    <property type="project" value="InterPro"/>
</dbReference>
<dbReference type="InterPro" id="IPR029039">
    <property type="entry name" value="Flavoprotein-like_sf"/>
</dbReference>
<dbReference type="SUPFAM" id="SSF52218">
    <property type="entry name" value="Flavoproteins"/>
    <property type="match status" value="1"/>
</dbReference>
<dbReference type="PANTHER" id="PTHR37297:SF1">
    <property type="entry name" value="PROTEIN NRDI"/>
    <property type="match status" value="1"/>
</dbReference>
<dbReference type="PANTHER" id="PTHR37297">
    <property type="entry name" value="PROTEIN NRDI"/>
    <property type="match status" value="1"/>
</dbReference>
<evidence type="ECO:0000256" key="1">
    <source>
        <dbReference type="ARBA" id="ARBA00017129"/>
    </source>
</evidence>
<proteinExistence type="predicted"/>
<dbReference type="Proteomes" id="UP000183504">
    <property type="component" value="Unassembled WGS sequence"/>
</dbReference>
<dbReference type="Pfam" id="PF07972">
    <property type="entry name" value="Flavodoxin_NdrI"/>
    <property type="match status" value="1"/>
</dbReference>
<evidence type="ECO:0000313" key="2">
    <source>
        <dbReference type="EMBL" id="CEL90839.1"/>
    </source>
</evidence>